<dbReference type="Pfam" id="PF17900">
    <property type="entry name" value="Peptidase_M1_N"/>
    <property type="match status" value="1"/>
</dbReference>
<evidence type="ECO:0000313" key="17">
    <source>
        <dbReference type="EMBL" id="GAA0463651.1"/>
    </source>
</evidence>
<dbReference type="Pfam" id="PF01433">
    <property type="entry name" value="Peptidase_M1"/>
    <property type="match status" value="1"/>
</dbReference>
<evidence type="ECO:0000256" key="2">
    <source>
        <dbReference type="ARBA" id="ARBA00001947"/>
    </source>
</evidence>
<feature type="domain" description="Aminopeptidase N-like N-terminal" evidence="16">
    <location>
        <begin position="102"/>
        <end position="199"/>
    </location>
</feature>
<keyword evidence="7" id="KW-0645">Protease</keyword>
<dbReference type="PANTHER" id="PTHR46322">
    <property type="entry name" value="PUROMYCIN-SENSITIVE AMINOPEPTIDASE"/>
    <property type="match status" value="1"/>
</dbReference>
<evidence type="ECO:0000256" key="10">
    <source>
        <dbReference type="ARBA" id="ARBA00022833"/>
    </source>
</evidence>
<feature type="domain" description="Peptidase M1 alanyl aminopeptidase C-terminal" evidence="15">
    <location>
        <begin position="555"/>
        <end position="870"/>
    </location>
</feature>
<feature type="domain" description="Peptidase M1 membrane alanine aminopeptidase" evidence="13">
    <location>
        <begin position="239"/>
        <end position="448"/>
    </location>
</feature>
<accession>A0ABP3JUY2</accession>
<comment type="cofactor">
    <cofactor evidence="2">
        <name>Zn(2+)</name>
        <dbReference type="ChEBI" id="CHEBI:29105"/>
    </cofactor>
</comment>
<dbReference type="SUPFAM" id="SSF63737">
    <property type="entry name" value="Leukotriene A4 hydrolase N-terminal domain"/>
    <property type="match status" value="1"/>
</dbReference>
<feature type="domain" description="Peptidase M1 alanyl aminopeptidase Ig-like fold" evidence="14">
    <location>
        <begin position="457"/>
        <end position="550"/>
    </location>
</feature>
<evidence type="ECO:0000256" key="12">
    <source>
        <dbReference type="NCBIfam" id="TIGR02414"/>
    </source>
</evidence>
<evidence type="ECO:0000256" key="7">
    <source>
        <dbReference type="ARBA" id="ARBA00022670"/>
    </source>
</evidence>
<proteinExistence type="inferred from homology"/>
<dbReference type="PANTHER" id="PTHR46322:SF1">
    <property type="entry name" value="PUROMYCIN-SENSITIVE AMINOPEPTIDASE"/>
    <property type="match status" value="1"/>
</dbReference>
<dbReference type="SUPFAM" id="SSF55486">
    <property type="entry name" value="Metalloproteases ('zincins'), catalytic domain"/>
    <property type="match status" value="1"/>
</dbReference>
<keyword evidence="18" id="KW-1185">Reference proteome</keyword>
<dbReference type="Gene3D" id="1.10.390.10">
    <property type="entry name" value="Neutral Protease Domain 2"/>
    <property type="match status" value="1"/>
</dbReference>
<dbReference type="Gene3D" id="2.60.40.1840">
    <property type="match status" value="1"/>
</dbReference>
<dbReference type="InterPro" id="IPR042097">
    <property type="entry name" value="Aminopeptidase_N-like_N_sf"/>
</dbReference>
<dbReference type="Pfam" id="PF11940">
    <property type="entry name" value="DUF3458"/>
    <property type="match status" value="1"/>
</dbReference>
<dbReference type="Proteomes" id="UP001500713">
    <property type="component" value="Unassembled WGS sequence"/>
</dbReference>
<dbReference type="CDD" id="cd09600">
    <property type="entry name" value="M1_APN"/>
    <property type="match status" value="1"/>
</dbReference>
<dbReference type="Pfam" id="PF17432">
    <property type="entry name" value="DUF3458_C"/>
    <property type="match status" value="1"/>
</dbReference>
<evidence type="ECO:0000256" key="9">
    <source>
        <dbReference type="ARBA" id="ARBA00022801"/>
    </source>
</evidence>
<evidence type="ECO:0000256" key="3">
    <source>
        <dbReference type="ARBA" id="ARBA00010136"/>
    </source>
</evidence>
<dbReference type="PRINTS" id="PR00756">
    <property type="entry name" value="ALADIPTASE"/>
</dbReference>
<protein>
    <recommendedName>
        <fullName evidence="5 12">Aminopeptidase N</fullName>
        <ecNumber evidence="4 12">3.4.11.2</ecNumber>
    </recommendedName>
</protein>
<sequence length="870" mass="97420">MPDIQKTDAAMPATQPTIIRREDYRPPAWFIPSIALDFQLGLDHTVVHSLLDVRRSKSAKYEEPLLLDGDGLIPTAVKVDGEAWTDWQLIDGNLQLSLPGTAHEVEITVEIDPSTNTQLMGLYASQDMLCTQCEAEGFRRITFFPDRPDILSRYSVRMEGDKKTFPVLLCNGDKVAEGEVDNGRHWAQWNDPWPKPSYLFALVAGDLVANTDSFTTRSGKPVELNIWVRDGDLPRTGHAMQALKDSMRWDEEVYGREYDLGLFNIVAVSDFNMGAMENKGLNIFNSRYILADPEVATDADFDGIEGVVAHEYFHNWSGNRVTCRDWFQLSLKEGFTVYRDQSFSADMGSAALKRIEDVRILRAAQFPEDAGPLAHPIRPESYQEISNFYTATVYNKGAEVIRMMATLLGAERFRKGTDLYFDRHDGEAATCEDFVVAMEDGGEIDLGKFRGWYRTPGTPRVSAKLSHNPQTGTAKLDLKQSLSANGAPQQPSEMVIPIKIALLDPVTGAHEGEQLVTLDQAAQSFTFEGQKDHPILSINRGFSAPIILESSRTAEELAFLSSHDDDPFARFEAMQQLMASYLVAQVTGTPADRDIILQAIGAVLADDKIDRAFLAELIQLPSEAFLGDQMIEVDPQTIHDAREKLRGKIGVQFERKFRRLYNQCEPGAFSLDAAARADRKLRNVTLGYIAASQVEDAAALAFDQYRDANNMTAMQGALGVLSHMDAEERTWALEDFFKRFKDNALVLDKWFTLQAMSQRSDTVKRVERLANHPEFTLSNPNRVRALYAGFTNNQVRFHDPSGKGYQMIADMVIELDGQNPQTAARFIPSLGRWRRFERGRSDLMRLALEKIAGAPNLSKDVSEQVSKSLA</sequence>
<dbReference type="Gene3D" id="3.30.2010.30">
    <property type="match status" value="1"/>
</dbReference>
<dbReference type="InterPro" id="IPR014782">
    <property type="entry name" value="Peptidase_M1_dom"/>
</dbReference>
<keyword evidence="6 17" id="KW-0031">Aminopeptidase</keyword>
<keyword evidence="8" id="KW-0479">Metal-binding</keyword>
<evidence type="ECO:0000256" key="5">
    <source>
        <dbReference type="ARBA" id="ARBA00015611"/>
    </source>
</evidence>
<reference evidence="18" key="1">
    <citation type="journal article" date="2019" name="Int. J. Syst. Evol. Microbiol.">
        <title>The Global Catalogue of Microorganisms (GCM) 10K type strain sequencing project: providing services to taxonomists for standard genome sequencing and annotation.</title>
        <authorList>
            <consortium name="The Broad Institute Genomics Platform"/>
            <consortium name="The Broad Institute Genome Sequencing Center for Infectious Disease"/>
            <person name="Wu L."/>
            <person name="Ma J."/>
        </authorList>
    </citation>
    <scope>NUCLEOTIDE SEQUENCE [LARGE SCALE GENOMIC DNA]</scope>
    <source>
        <strain evidence="18">JCM 14162</strain>
    </source>
</reference>
<dbReference type="InterPro" id="IPR035414">
    <property type="entry name" value="Peptidase_M1_pepN_Ig-like"/>
</dbReference>
<keyword evidence="9" id="KW-0378">Hydrolase</keyword>
<dbReference type="Gene3D" id="1.25.50.10">
    <property type="entry name" value="Peptidase M1, alanyl aminopeptidase, C-terminal domain"/>
    <property type="match status" value="1"/>
</dbReference>
<dbReference type="InterPro" id="IPR012779">
    <property type="entry name" value="Peptidase_M1_pepN"/>
</dbReference>
<evidence type="ECO:0000256" key="6">
    <source>
        <dbReference type="ARBA" id="ARBA00022438"/>
    </source>
</evidence>
<dbReference type="RefSeq" id="WP_229954417.1">
    <property type="nucleotide sequence ID" value="NZ_BAAAEM010000002.1"/>
</dbReference>
<evidence type="ECO:0000259" key="13">
    <source>
        <dbReference type="Pfam" id="PF01433"/>
    </source>
</evidence>
<comment type="catalytic activity">
    <reaction evidence="1">
        <text>Release of an N-terminal amino acid, Xaa-|-Yaa- from a peptide, amide or arylamide. Xaa is preferably Ala, but may be most amino acids including Pro (slow action). When a terminal hydrophobic residue is followed by a prolyl residue, the two may be released as an intact Xaa-Pro dipeptide.</text>
        <dbReference type="EC" id="3.4.11.2"/>
    </reaction>
</comment>
<keyword evidence="11" id="KW-0482">Metalloprotease</keyword>
<dbReference type="EMBL" id="BAAAEM010000002">
    <property type="protein sequence ID" value="GAA0463651.1"/>
    <property type="molecule type" value="Genomic_DNA"/>
</dbReference>
<evidence type="ECO:0000256" key="11">
    <source>
        <dbReference type="ARBA" id="ARBA00023049"/>
    </source>
</evidence>
<gene>
    <name evidence="17" type="primary">pepN</name>
    <name evidence="17" type="ORF">GCM10009096_00170</name>
</gene>
<dbReference type="InterPro" id="IPR037144">
    <property type="entry name" value="Peptidase_M1_pepN_C_sf"/>
</dbReference>
<dbReference type="Gene3D" id="2.60.40.1730">
    <property type="entry name" value="tricorn interacting facor f3 domain"/>
    <property type="match status" value="1"/>
</dbReference>
<comment type="caution">
    <text evidence="17">The sequence shown here is derived from an EMBL/GenBank/DDBJ whole genome shotgun (WGS) entry which is preliminary data.</text>
</comment>
<dbReference type="GO" id="GO:0004177">
    <property type="term" value="F:aminopeptidase activity"/>
    <property type="evidence" value="ECO:0007669"/>
    <property type="project" value="UniProtKB-KW"/>
</dbReference>
<keyword evidence="10" id="KW-0862">Zinc</keyword>
<organism evidence="17 18">
    <name type="scientific">Parasphingorhabdus litoris</name>
    <dbReference type="NCBI Taxonomy" id="394733"/>
    <lineage>
        <taxon>Bacteria</taxon>
        <taxon>Pseudomonadati</taxon>
        <taxon>Pseudomonadota</taxon>
        <taxon>Alphaproteobacteria</taxon>
        <taxon>Sphingomonadales</taxon>
        <taxon>Sphingomonadaceae</taxon>
        <taxon>Parasphingorhabdus</taxon>
    </lineage>
</organism>
<dbReference type="InterPro" id="IPR038438">
    <property type="entry name" value="PepN_Ig-like_sf"/>
</dbReference>
<evidence type="ECO:0000256" key="1">
    <source>
        <dbReference type="ARBA" id="ARBA00000098"/>
    </source>
</evidence>
<evidence type="ECO:0000259" key="14">
    <source>
        <dbReference type="Pfam" id="PF11940"/>
    </source>
</evidence>
<dbReference type="InterPro" id="IPR024601">
    <property type="entry name" value="Peptidase_M1_pepN_C"/>
</dbReference>
<dbReference type="EC" id="3.4.11.2" evidence="4 12"/>
<evidence type="ECO:0000259" key="15">
    <source>
        <dbReference type="Pfam" id="PF17432"/>
    </source>
</evidence>
<evidence type="ECO:0000259" key="16">
    <source>
        <dbReference type="Pfam" id="PF17900"/>
    </source>
</evidence>
<comment type="similarity">
    <text evidence="3">Belongs to the peptidase M1 family.</text>
</comment>
<dbReference type="InterPro" id="IPR001930">
    <property type="entry name" value="Peptidase_M1"/>
</dbReference>
<name>A0ABP3JUY2_9SPHN</name>
<dbReference type="InterPro" id="IPR045357">
    <property type="entry name" value="Aminopeptidase_N-like_N"/>
</dbReference>
<dbReference type="NCBIfam" id="TIGR02414">
    <property type="entry name" value="pepN_proteo"/>
    <property type="match status" value="1"/>
</dbReference>
<evidence type="ECO:0000256" key="8">
    <source>
        <dbReference type="ARBA" id="ARBA00022723"/>
    </source>
</evidence>
<evidence type="ECO:0000313" key="18">
    <source>
        <dbReference type="Proteomes" id="UP001500713"/>
    </source>
</evidence>
<dbReference type="InterPro" id="IPR027268">
    <property type="entry name" value="Peptidase_M4/M1_CTD_sf"/>
</dbReference>
<evidence type="ECO:0000256" key="4">
    <source>
        <dbReference type="ARBA" id="ARBA00012564"/>
    </source>
</evidence>